<proteinExistence type="predicted"/>
<name>S3BB43_9BURK</name>
<gene>
    <name evidence="1" type="ORF">HMPREF1476_01572</name>
</gene>
<dbReference type="Proteomes" id="UP000014400">
    <property type="component" value="Unassembled WGS sequence"/>
</dbReference>
<sequence length="52" mass="5634">MPAAAPAREVQSIPDALAAPDFAASESLESYVFRLVMQGHVVDKYQQLSLKS</sequence>
<evidence type="ECO:0000313" key="2">
    <source>
        <dbReference type="Proteomes" id="UP000014400"/>
    </source>
</evidence>
<dbReference type="STRING" id="1203554.HMPREF1476_01572"/>
<reference evidence="1 2" key="1">
    <citation type="submission" date="2013-04" db="EMBL/GenBank/DDBJ databases">
        <title>The Genome Sequence of Sutterella wadsworthensis HGA0223.</title>
        <authorList>
            <consortium name="The Broad Institute Genomics Platform"/>
            <person name="Earl A."/>
            <person name="Ward D."/>
            <person name="Feldgarden M."/>
            <person name="Gevers D."/>
            <person name="Schmidt T.M."/>
            <person name="Dover J."/>
            <person name="Dai D."/>
            <person name="Walker B."/>
            <person name="Young S."/>
            <person name="Zeng Q."/>
            <person name="Gargeya S."/>
            <person name="Fitzgerald M."/>
            <person name="Haas B."/>
            <person name="Abouelleil A."/>
            <person name="Allen A.W."/>
            <person name="Alvarado L."/>
            <person name="Arachchi H.M."/>
            <person name="Berlin A.M."/>
            <person name="Chapman S.B."/>
            <person name="Gainer-Dewar J."/>
            <person name="Goldberg J."/>
            <person name="Griggs A."/>
            <person name="Gujja S."/>
            <person name="Hansen M."/>
            <person name="Howarth C."/>
            <person name="Imamovic A."/>
            <person name="Ireland A."/>
            <person name="Larimer J."/>
            <person name="McCowan C."/>
            <person name="Murphy C."/>
            <person name="Pearson M."/>
            <person name="Poon T.W."/>
            <person name="Priest M."/>
            <person name="Roberts A."/>
            <person name="Saif S."/>
            <person name="Shea T."/>
            <person name="Sisk P."/>
            <person name="Sykes S."/>
            <person name="Wortman J."/>
            <person name="Nusbaum C."/>
            <person name="Birren B."/>
        </authorList>
    </citation>
    <scope>NUCLEOTIDE SEQUENCE [LARGE SCALE GENOMIC DNA]</scope>
    <source>
        <strain evidence="1 2">HGA0223</strain>
    </source>
</reference>
<dbReference type="AlphaFoldDB" id="S3BB43"/>
<dbReference type="PATRIC" id="fig|1203554.3.peg.1650"/>
<dbReference type="EMBL" id="ATCF01000022">
    <property type="protein sequence ID" value="EPD98533.1"/>
    <property type="molecule type" value="Genomic_DNA"/>
</dbReference>
<protein>
    <submittedName>
        <fullName evidence="1">Uncharacterized protein</fullName>
    </submittedName>
</protein>
<organism evidence="1 2">
    <name type="scientific">Sutterella wadsworthensis HGA0223</name>
    <dbReference type="NCBI Taxonomy" id="1203554"/>
    <lineage>
        <taxon>Bacteria</taxon>
        <taxon>Pseudomonadati</taxon>
        <taxon>Pseudomonadota</taxon>
        <taxon>Betaproteobacteria</taxon>
        <taxon>Burkholderiales</taxon>
        <taxon>Sutterellaceae</taxon>
        <taxon>Sutterella</taxon>
    </lineage>
</organism>
<keyword evidence="2" id="KW-1185">Reference proteome</keyword>
<accession>S3BB43</accession>
<comment type="caution">
    <text evidence="1">The sequence shown here is derived from an EMBL/GenBank/DDBJ whole genome shotgun (WGS) entry which is preliminary data.</text>
</comment>
<evidence type="ECO:0000313" key="1">
    <source>
        <dbReference type="EMBL" id="EPD98533.1"/>
    </source>
</evidence>
<dbReference type="HOGENOM" id="CLU_3085520_0_0_4"/>